<dbReference type="STRING" id="542762.A0A4S4CX20"/>
<accession>A0A4S4CX20</accession>
<evidence type="ECO:0000256" key="4">
    <source>
        <dbReference type="PROSITE-ProRule" id="PRU00285"/>
    </source>
</evidence>
<comment type="caution">
    <text evidence="7">The sequence shown here is derived from an EMBL/GenBank/DDBJ whole genome shotgun (WGS) entry which is preliminary data.</text>
</comment>
<dbReference type="InterPro" id="IPR031107">
    <property type="entry name" value="Small_HSP"/>
</dbReference>
<dbReference type="FunFam" id="2.60.40.790:FF:000009">
    <property type="entry name" value="17.6 kDa class I heat shock protein-like"/>
    <property type="match status" value="1"/>
</dbReference>
<dbReference type="EMBL" id="SDRB02013667">
    <property type="protein sequence ID" value="THF94401.1"/>
    <property type="molecule type" value="Genomic_DNA"/>
</dbReference>
<evidence type="ECO:0000256" key="1">
    <source>
        <dbReference type="ARBA" id="ARBA00004496"/>
    </source>
</evidence>
<evidence type="ECO:0000259" key="6">
    <source>
        <dbReference type="PROSITE" id="PS01031"/>
    </source>
</evidence>
<keyword evidence="3" id="KW-0346">Stress response</keyword>
<dbReference type="SUPFAM" id="SSF49764">
    <property type="entry name" value="HSP20-like chaperones"/>
    <property type="match status" value="1"/>
</dbReference>
<dbReference type="PROSITE" id="PS01031">
    <property type="entry name" value="SHSP"/>
    <property type="match status" value="1"/>
</dbReference>
<dbReference type="AlphaFoldDB" id="A0A4S4CX20"/>
<comment type="subcellular location">
    <subcellularLocation>
        <location evidence="1">Cytoplasm</location>
    </subcellularLocation>
</comment>
<dbReference type="InterPro" id="IPR002068">
    <property type="entry name" value="A-crystallin/Hsp20_dom"/>
</dbReference>
<organism evidence="7 8">
    <name type="scientific">Camellia sinensis var. sinensis</name>
    <name type="common">China tea</name>
    <dbReference type="NCBI Taxonomy" id="542762"/>
    <lineage>
        <taxon>Eukaryota</taxon>
        <taxon>Viridiplantae</taxon>
        <taxon>Streptophyta</taxon>
        <taxon>Embryophyta</taxon>
        <taxon>Tracheophyta</taxon>
        <taxon>Spermatophyta</taxon>
        <taxon>Magnoliopsida</taxon>
        <taxon>eudicotyledons</taxon>
        <taxon>Gunneridae</taxon>
        <taxon>Pentapetalae</taxon>
        <taxon>asterids</taxon>
        <taxon>Ericales</taxon>
        <taxon>Theaceae</taxon>
        <taxon>Camellia</taxon>
    </lineage>
</organism>
<sequence>MSIHVPGFVSHRSNTYDPFSFEVWDPFTDSYFQSPFNGHPPPFPINNETLGFINAKTDWKETPEAHVFIAELPGLKRDEVKVQVEEDRVLKISGERNIERGEREEKKHRVETSSGKFMRMFRLPENVRVDQLKAFMHDGVLTVIVPKWEVKKSCVRTVQIG</sequence>
<keyword evidence="8" id="KW-1185">Reference proteome</keyword>
<dbReference type="InterPro" id="IPR008978">
    <property type="entry name" value="HSP20-like_chaperone"/>
</dbReference>
<proteinExistence type="inferred from homology"/>
<reference evidence="7 8" key="1">
    <citation type="journal article" date="2018" name="Proc. Natl. Acad. Sci. U.S.A.">
        <title>Draft genome sequence of Camellia sinensis var. sinensis provides insights into the evolution of the tea genome and tea quality.</title>
        <authorList>
            <person name="Wei C."/>
            <person name="Yang H."/>
            <person name="Wang S."/>
            <person name="Zhao J."/>
            <person name="Liu C."/>
            <person name="Gao L."/>
            <person name="Xia E."/>
            <person name="Lu Y."/>
            <person name="Tai Y."/>
            <person name="She G."/>
            <person name="Sun J."/>
            <person name="Cao H."/>
            <person name="Tong W."/>
            <person name="Gao Q."/>
            <person name="Li Y."/>
            <person name="Deng W."/>
            <person name="Jiang X."/>
            <person name="Wang W."/>
            <person name="Chen Q."/>
            <person name="Zhang S."/>
            <person name="Li H."/>
            <person name="Wu J."/>
            <person name="Wang P."/>
            <person name="Li P."/>
            <person name="Shi C."/>
            <person name="Zheng F."/>
            <person name="Jian J."/>
            <person name="Huang B."/>
            <person name="Shan D."/>
            <person name="Shi M."/>
            <person name="Fang C."/>
            <person name="Yue Y."/>
            <person name="Li F."/>
            <person name="Li D."/>
            <person name="Wei S."/>
            <person name="Han B."/>
            <person name="Jiang C."/>
            <person name="Yin Y."/>
            <person name="Xia T."/>
            <person name="Zhang Z."/>
            <person name="Bennetzen J.L."/>
            <person name="Zhao S."/>
            <person name="Wan X."/>
        </authorList>
    </citation>
    <scope>NUCLEOTIDE SEQUENCE [LARGE SCALE GENOMIC DNA]</scope>
    <source>
        <strain evidence="8">cv. Shuchazao</strain>
        <tissue evidence="7">Leaf</tissue>
    </source>
</reference>
<dbReference type="CDD" id="cd06472">
    <property type="entry name" value="ACD_ScHsp26_like"/>
    <property type="match status" value="1"/>
</dbReference>
<evidence type="ECO:0000256" key="2">
    <source>
        <dbReference type="ARBA" id="ARBA00022490"/>
    </source>
</evidence>
<dbReference type="PANTHER" id="PTHR11527">
    <property type="entry name" value="HEAT-SHOCK PROTEIN 20 FAMILY MEMBER"/>
    <property type="match status" value="1"/>
</dbReference>
<evidence type="ECO:0000313" key="7">
    <source>
        <dbReference type="EMBL" id="THF94401.1"/>
    </source>
</evidence>
<protein>
    <recommendedName>
        <fullName evidence="6">SHSP domain-containing protein</fullName>
    </recommendedName>
</protein>
<evidence type="ECO:0000313" key="8">
    <source>
        <dbReference type="Proteomes" id="UP000306102"/>
    </source>
</evidence>
<gene>
    <name evidence="7" type="ORF">TEA_020506</name>
</gene>
<dbReference type="Proteomes" id="UP000306102">
    <property type="component" value="Unassembled WGS sequence"/>
</dbReference>
<dbReference type="Gene3D" id="2.60.40.790">
    <property type="match status" value="1"/>
</dbReference>
<dbReference type="Pfam" id="PF00011">
    <property type="entry name" value="HSP20"/>
    <property type="match status" value="1"/>
</dbReference>
<evidence type="ECO:0000256" key="3">
    <source>
        <dbReference type="ARBA" id="ARBA00023016"/>
    </source>
</evidence>
<dbReference type="GO" id="GO:0005737">
    <property type="term" value="C:cytoplasm"/>
    <property type="evidence" value="ECO:0007669"/>
    <property type="project" value="UniProtKB-SubCell"/>
</dbReference>
<name>A0A4S4CX20_CAMSN</name>
<evidence type="ECO:0000256" key="5">
    <source>
        <dbReference type="RuleBase" id="RU003616"/>
    </source>
</evidence>
<comment type="similarity">
    <text evidence="4 5">Belongs to the small heat shock protein (HSP20) family.</text>
</comment>
<keyword evidence="2" id="KW-0963">Cytoplasm</keyword>
<feature type="domain" description="SHSP" evidence="6">
    <location>
        <begin position="48"/>
        <end position="161"/>
    </location>
</feature>